<proteinExistence type="predicted"/>
<dbReference type="Proteomes" id="UP001632038">
    <property type="component" value="Unassembled WGS sequence"/>
</dbReference>
<reference evidence="6" key="1">
    <citation type="journal article" date="2024" name="IScience">
        <title>Strigolactones Initiate the Formation of Haustorium-like Structures in Castilleja.</title>
        <authorList>
            <person name="Buerger M."/>
            <person name="Peterson D."/>
            <person name="Chory J."/>
        </authorList>
    </citation>
    <scope>NUCLEOTIDE SEQUENCE [LARGE SCALE GENOMIC DNA]</scope>
</reference>
<protein>
    <submittedName>
        <fullName evidence="5">Uncharacterized protein</fullName>
    </submittedName>
</protein>
<feature type="compositionally biased region" description="Gly residues" evidence="4">
    <location>
        <begin position="15"/>
        <end position="28"/>
    </location>
</feature>
<feature type="compositionally biased region" description="Basic and acidic residues" evidence="4">
    <location>
        <begin position="406"/>
        <end position="419"/>
    </location>
</feature>
<name>A0ABD3D8I0_9LAMI</name>
<feature type="region of interest" description="Disordered" evidence="4">
    <location>
        <begin position="1"/>
        <end position="39"/>
    </location>
</feature>
<evidence type="ECO:0000256" key="3">
    <source>
        <dbReference type="ARBA" id="ARBA00023163"/>
    </source>
</evidence>
<evidence type="ECO:0000256" key="1">
    <source>
        <dbReference type="ARBA" id="ARBA00022491"/>
    </source>
</evidence>
<sequence>MVQDEKFVSSSNSAGSGGGDKGGAGAGSGADNNSKSFRELSMDEIERIIAEHDKKHQLIMQSLRTQSPNIGPNPIPAPLAPPNSNFGPPNASNLYRPIVRPQGWRGHVTNDETGLRGVPSRPRVVSPQGQVTNNETGLPGVPSRPRGVSPQGWRGQVTNDETGLPGVPSRPRVWSGEYNNRPNARNLYRPVASLPGWSQVTNDETGLRGVPSWPEGRVENLIIMHLVLKLILICSSTPMVPVCLFSVAGPNGRFIYGGRLPHQWLVNVSSGTSQSLFSSSKTEPEDNYTSSSSSSSSSSSWPEDNKIGVGMKRAYPFDLERMPAPTRSFHSNFHAPGPRFDEFPSLHNIRNRHLSLTLGPEQNPVEDTRLTGDFLTLAPPVAAAAASSQDNRDGASASTEQTEQTSEEKVEKLDLNLKL</sequence>
<organism evidence="5 6">
    <name type="scientific">Castilleja foliolosa</name>
    <dbReference type="NCBI Taxonomy" id="1961234"/>
    <lineage>
        <taxon>Eukaryota</taxon>
        <taxon>Viridiplantae</taxon>
        <taxon>Streptophyta</taxon>
        <taxon>Embryophyta</taxon>
        <taxon>Tracheophyta</taxon>
        <taxon>Spermatophyta</taxon>
        <taxon>Magnoliopsida</taxon>
        <taxon>eudicotyledons</taxon>
        <taxon>Gunneridae</taxon>
        <taxon>Pentapetalae</taxon>
        <taxon>asterids</taxon>
        <taxon>lamiids</taxon>
        <taxon>Lamiales</taxon>
        <taxon>Orobanchaceae</taxon>
        <taxon>Pedicularideae</taxon>
        <taxon>Castillejinae</taxon>
        <taxon>Castilleja</taxon>
    </lineage>
</organism>
<evidence type="ECO:0000256" key="2">
    <source>
        <dbReference type="ARBA" id="ARBA00023015"/>
    </source>
</evidence>
<dbReference type="PANTHER" id="PTHR33388">
    <property type="entry name" value="OS01G0212500 PROTEIN"/>
    <property type="match status" value="1"/>
</dbReference>
<feature type="compositionally biased region" description="Polar residues" evidence="4">
    <location>
        <begin position="127"/>
        <end position="136"/>
    </location>
</feature>
<keyword evidence="2" id="KW-0805">Transcription regulation</keyword>
<keyword evidence="1" id="KW-0678">Repressor</keyword>
<dbReference type="AlphaFoldDB" id="A0ABD3D8I0"/>
<feature type="region of interest" description="Disordered" evidence="4">
    <location>
        <begin position="110"/>
        <end position="178"/>
    </location>
</feature>
<keyword evidence="3" id="KW-0804">Transcription</keyword>
<gene>
    <name evidence="5" type="ORF">CASFOL_017884</name>
</gene>
<feature type="region of interest" description="Disordered" evidence="4">
    <location>
        <begin position="381"/>
        <end position="419"/>
    </location>
</feature>
<feature type="region of interest" description="Disordered" evidence="4">
    <location>
        <begin position="275"/>
        <end position="305"/>
    </location>
</feature>
<feature type="compositionally biased region" description="Low complexity" evidence="4">
    <location>
        <begin position="290"/>
        <end position="300"/>
    </location>
</feature>
<evidence type="ECO:0000313" key="5">
    <source>
        <dbReference type="EMBL" id="KAL3638513.1"/>
    </source>
</evidence>
<evidence type="ECO:0000256" key="4">
    <source>
        <dbReference type="SAM" id="MobiDB-lite"/>
    </source>
</evidence>
<dbReference type="InterPro" id="IPR040356">
    <property type="entry name" value="SPEAR"/>
</dbReference>
<feature type="compositionally biased region" description="Low complexity" evidence="4">
    <location>
        <begin position="395"/>
        <end position="404"/>
    </location>
</feature>
<comment type="caution">
    <text evidence="5">The sequence shown here is derived from an EMBL/GenBank/DDBJ whole genome shotgun (WGS) entry which is preliminary data.</text>
</comment>
<accession>A0ABD3D8I0</accession>
<evidence type="ECO:0000313" key="6">
    <source>
        <dbReference type="Proteomes" id="UP001632038"/>
    </source>
</evidence>
<dbReference type="PANTHER" id="PTHR33388:SF1">
    <property type="entry name" value="PROTEIN SPEAR2"/>
    <property type="match status" value="1"/>
</dbReference>
<dbReference type="EMBL" id="JAVIJP010000019">
    <property type="protein sequence ID" value="KAL3638513.1"/>
    <property type="molecule type" value="Genomic_DNA"/>
</dbReference>
<keyword evidence="6" id="KW-1185">Reference proteome</keyword>